<evidence type="ECO:0000256" key="2">
    <source>
        <dbReference type="ARBA" id="ARBA00022679"/>
    </source>
</evidence>
<dbReference type="Proteomes" id="UP001331761">
    <property type="component" value="Unassembled WGS sequence"/>
</dbReference>
<dbReference type="PANTHER" id="PTHR11584:SF369">
    <property type="entry name" value="MITOGEN-ACTIVATED PROTEIN KINASE KINASE KINASE 19-RELATED"/>
    <property type="match status" value="1"/>
</dbReference>
<evidence type="ECO:0000259" key="7">
    <source>
        <dbReference type="PROSITE" id="PS50011"/>
    </source>
</evidence>
<keyword evidence="4 8" id="KW-0418">Kinase</keyword>
<reference evidence="8 9" key="1">
    <citation type="submission" date="2019-10" db="EMBL/GenBank/DDBJ databases">
        <title>Assembly and Annotation for the nematode Trichostrongylus colubriformis.</title>
        <authorList>
            <person name="Martin J."/>
        </authorList>
    </citation>
    <scope>NUCLEOTIDE SEQUENCE [LARGE SCALE GENOMIC DNA]</scope>
    <source>
        <strain evidence="8">G859</strain>
        <tissue evidence="8">Whole worm</tissue>
    </source>
</reference>
<keyword evidence="5" id="KW-0067">ATP-binding</keyword>
<protein>
    <submittedName>
        <fullName evidence="8">Serine/threonine-protein kinase flr-4</fullName>
    </submittedName>
</protein>
<gene>
    <name evidence="8" type="ORF">GCK32_000099</name>
</gene>
<dbReference type="GO" id="GO:0004674">
    <property type="term" value="F:protein serine/threonine kinase activity"/>
    <property type="evidence" value="ECO:0007669"/>
    <property type="project" value="UniProtKB-KW"/>
</dbReference>
<dbReference type="GO" id="GO:0005524">
    <property type="term" value="F:ATP binding"/>
    <property type="evidence" value="ECO:0007669"/>
    <property type="project" value="UniProtKB-KW"/>
</dbReference>
<keyword evidence="1" id="KW-0723">Serine/threonine-protein kinase</keyword>
<evidence type="ECO:0000256" key="3">
    <source>
        <dbReference type="ARBA" id="ARBA00022741"/>
    </source>
</evidence>
<dbReference type="InterPro" id="IPR000719">
    <property type="entry name" value="Prot_kinase_dom"/>
</dbReference>
<dbReference type="Gene3D" id="3.30.200.20">
    <property type="entry name" value="Phosphorylase Kinase, domain 1"/>
    <property type="match status" value="1"/>
</dbReference>
<comment type="caution">
    <text evidence="8">The sequence shown here is derived from an EMBL/GenBank/DDBJ whole genome shotgun (WGS) entry which is preliminary data.</text>
</comment>
<feature type="domain" description="Protein kinase" evidence="7">
    <location>
        <begin position="41"/>
        <end position="334"/>
    </location>
</feature>
<feature type="transmembrane region" description="Helical" evidence="6">
    <location>
        <begin position="442"/>
        <end position="468"/>
    </location>
</feature>
<dbReference type="Pfam" id="PF00069">
    <property type="entry name" value="Pkinase"/>
    <property type="match status" value="1"/>
</dbReference>
<dbReference type="AlphaFoldDB" id="A0AAN8IQW7"/>
<dbReference type="Gene3D" id="1.10.510.10">
    <property type="entry name" value="Transferase(Phosphotransferase) domain 1"/>
    <property type="match status" value="1"/>
</dbReference>
<accession>A0AAN8IQW7</accession>
<dbReference type="SMART" id="SM00220">
    <property type="entry name" value="S_TKc"/>
    <property type="match status" value="1"/>
</dbReference>
<keyword evidence="6" id="KW-0812">Transmembrane</keyword>
<dbReference type="PANTHER" id="PTHR11584">
    <property type="entry name" value="SERINE/THREONINE PROTEIN KINASE"/>
    <property type="match status" value="1"/>
</dbReference>
<name>A0AAN8IQW7_TRICO</name>
<evidence type="ECO:0000256" key="6">
    <source>
        <dbReference type="SAM" id="Phobius"/>
    </source>
</evidence>
<dbReference type="PROSITE" id="PS00108">
    <property type="entry name" value="PROTEIN_KINASE_ST"/>
    <property type="match status" value="1"/>
</dbReference>
<keyword evidence="3" id="KW-0547">Nucleotide-binding</keyword>
<keyword evidence="2" id="KW-0808">Transferase</keyword>
<dbReference type="SUPFAM" id="SSF56112">
    <property type="entry name" value="Protein kinase-like (PK-like)"/>
    <property type="match status" value="1"/>
</dbReference>
<sequence>MNSRFHSNEVKKECLSGQLLRWIRERVPVDDPIRIKSLSSYKELQSLGKGRFGEILKYMNTSKMVHETVKRVPMELFDHWSQSDYRISQRLDVFINEFRHLHRISLANDRIANFLGLYADDHQLLIFTEYLPNGSVKDKIMNDNINENTAIHYFIDALKALDYLHTLDPPVIHRDIKAANLLLTISDNIKLANFGLVRDLAVDGFGIAVASDISLDFRGTLLYVAPEILTSELGPGNRKAYRKPADVWALGCTLIEMLTKYPPHFEYFGQVDVIQKEILDRASGDRSNWLPYDADVLVPTCSSTVHKLVDVIFERDPVIRPNTSELCDIVESLVHSDNQASATSHGPCMSLQGAAACSTAVKTEAEQKVDEVRKDSAPESLLKYTPLETVENGVVRRKRKVRRRTVRRGGLQKLSISTKYYLSRILYFAGTLGKSVSYVISFLLLGIGTLAFFLFLSFCIVLSVRYLIKLSCDCDLWQPQYIIISGILLILLFALLFSCCMVALGEYKFRIANKTFRESRFFIKRPQHDLVLCGLTILHAKRDTKEEDEEEELAQGIPPMADPVHASSIDRNFYYK</sequence>
<evidence type="ECO:0000313" key="8">
    <source>
        <dbReference type="EMBL" id="KAK5979998.1"/>
    </source>
</evidence>
<evidence type="ECO:0000256" key="1">
    <source>
        <dbReference type="ARBA" id="ARBA00022527"/>
    </source>
</evidence>
<evidence type="ECO:0000313" key="9">
    <source>
        <dbReference type="Proteomes" id="UP001331761"/>
    </source>
</evidence>
<keyword evidence="9" id="KW-1185">Reference proteome</keyword>
<organism evidence="8 9">
    <name type="scientific">Trichostrongylus colubriformis</name>
    <name type="common">Black scour worm</name>
    <dbReference type="NCBI Taxonomy" id="6319"/>
    <lineage>
        <taxon>Eukaryota</taxon>
        <taxon>Metazoa</taxon>
        <taxon>Ecdysozoa</taxon>
        <taxon>Nematoda</taxon>
        <taxon>Chromadorea</taxon>
        <taxon>Rhabditida</taxon>
        <taxon>Rhabditina</taxon>
        <taxon>Rhabditomorpha</taxon>
        <taxon>Strongyloidea</taxon>
        <taxon>Trichostrongylidae</taxon>
        <taxon>Trichostrongylus</taxon>
    </lineage>
</organism>
<keyword evidence="6" id="KW-0472">Membrane</keyword>
<dbReference type="InterPro" id="IPR008271">
    <property type="entry name" value="Ser/Thr_kinase_AS"/>
</dbReference>
<keyword evidence="6" id="KW-1133">Transmembrane helix</keyword>
<evidence type="ECO:0000256" key="4">
    <source>
        <dbReference type="ARBA" id="ARBA00022777"/>
    </source>
</evidence>
<dbReference type="EMBL" id="WIXE01007861">
    <property type="protein sequence ID" value="KAK5979998.1"/>
    <property type="molecule type" value="Genomic_DNA"/>
</dbReference>
<proteinExistence type="predicted"/>
<dbReference type="PROSITE" id="PS50011">
    <property type="entry name" value="PROTEIN_KINASE_DOM"/>
    <property type="match status" value="1"/>
</dbReference>
<evidence type="ECO:0000256" key="5">
    <source>
        <dbReference type="ARBA" id="ARBA00022840"/>
    </source>
</evidence>
<feature type="transmembrane region" description="Helical" evidence="6">
    <location>
        <begin position="480"/>
        <end position="504"/>
    </location>
</feature>
<dbReference type="InterPro" id="IPR011009">
    <property type="entry name" value="Kinase-like_dom_sf"/>
</dbReference>